<evidence type="ECO:0000256" key="4">
    <source>
        <dbReference type="ARBA" id="ARBA00022729"/>
    </source>
</evidence>
<feature type="domain" description="EGF-like" evidence="10">
    <location>
        <begin position="372"/>
        <end position="404"/>
    </location>
</feature>
<keyword evidence="7" id="KW-0245">EGF-like domain</keyword>
<feature type="domain" description="WIF" evidence="11">
    <location>
        <begin position="160"/>
        <end position="303"/>
    </location>
</feature>
<comment type="caution">
    <text evidence="7">Lacks conserved residue(s) required for the propagation of feature annotation.</text>
</comment>
<evidence type="ECO:0000256" key="5">
    <source>
        <dbReference type="ARBA" id="ARBA00023157"/>
    </source>
</evidence>
<keyword evidence="9" id="KW-0472">Membrane</keyword>
<feature type="disulfide bond" evidence="7">
    <location>
        <begin position="394"/>
        <end position="403"/>
    </location>
</feature>
<dbReference type="InterPro" id="IPR038677">
    <property type="entry name" value="WIF_sf"/>
</dbReference>
<keyword evidence="13" id="KW-1185">Reference proteome</keyword>
<feature type="compositionally biased region" description="Basic residues" evidence="8">
    <location>
        <begin position="139"/>
        <end position="150"/>
    </location>
</feature>
<dbReference type="InterPro" id="IPR000742">
    <property type="entry name" value="EGF"/>
</dbReference>
<feature type="disulfide bond" evidence="7">
    <location>
        <begin position="312"/>
        <end position="322"/>
    </location>
</feature>
<dbReference type="PANTHER" id="PTHR14949:SF32">
    <property type="entry name" value="WNT INHIBITORY FACTOR 1"/>
    <property type="match status" value="1"/>
</dbReference>
<feature type="region of interest" description="Disordered" evidence="8">
    <location>
        <begin position="54"/>
        <end position="157"/>
    </location>
</feature>
<feature type="compositionally biased region" description="Gly residues" evidence="8">
    <location>
        <begin position="110"/>
        <end position="124"/>
    </location>
</feature>
<dbReference type="Gene3D" id="2.60.40.2170">
    <property type="entry name" value="Wnt, WIF domain"/>
    <property type="match status" value="1"/>
</dbReference>
<protein>
    <submittedName>
        <fullName evidence="14">Protein shifted isoform X3</fullName>
    </submittedName>
</protein>
<feature type="disulfide bond" evidence="7">
    <location>
        <begin position="376"/>
        <end position="386"/>
    </location>
</feature>
<dbReference type="FunFam" id="2.10.25.10:FF:000656">
    <property type="entry name" value="Shifted, isoform B"/>
    <property type="match status" value="1"/>
</dbReference>
<dbReference type="RefSeq" id="XP_005192248.2">
    <property type="nucleotide sequence ID" value="XM_005192191.3"/>
</dbReference>
<feature type="compositionally biased region" description="Gly residues" evidence="8">
    <location>
        <begin position="62"/>
        <end position="72"/>
    </location>
</feature>
<reference evidence="12" key="1">
    <citation type="submission" date="2020-05" db="UniProtKB">
        <authorList>
            <consortium name="EnsemblMetazoa"/>
        </authorList>
    </citation>
    <scope>IDENTIFICATION</scope>
    <source>
        <strain evidence="12">Aabys</strain>
    </source>
</reference>
<organism evidence="12">
    <name type="scientific">Musca domestica</name>
    <name type="common">House fly</name>
    <dbReference type="NCBI Taxonomy" id="7370"/>
    <lineage>
        <taxon>Eukaryota</taxon>
        <taxon>Metazoa</taxon>
        <taxon>Ecdysozoa</taxon>
        <taxon>Arthropoda</taxon>
        <taxon>Hexapoda</taxon>
        <taxon>Insecta</taxon>
        <taxon>Pterygota</taxon>
        <taxon>Neoptera</taxon>
        <taxon>Endopterygota</taxon>
        <taxon>Diptera</taxon>
        <taxon>Brachycera</taxon>
        <taxon>Muscomorpha</taxon>
        <taxon>Muscoidea</taxon>
        <taxon>Muscidae</taxon>
        <taxon>Musca</taxon>
    </lineage>
</organism>
<keyword evidence="6" id="KW-0325">Glycoprotein</keyword>
<feature type="domain" description="EGF-like" evidence="10">
    <location>
        <begin position="308"/>
        <end position="340"/>
    </location>
</feature>
<keyword evidence="9" id="KW-1133">Transmembrane helix</keyword>
<dbReference type="Gene3D" id="2.10.25.10">
    <property type="entry name" value="Laminin"/>
    <property type="match status" value="4"/>
</dbReference>
<dbReference type="GO" id="GO:0005102">
    <property type="term" value="F:signaling receptor binding"/>
    <property type="evidence" value="ECO:0007669"/>
    <property type="project" value="TreeGrafter"/>
</dbReference>
<evidence type="ECO:0000256" key="1">
    <source>
        <dbReference type="ARBA" id="ARBA00004613"/>
    </source>
</evidence>
<feature type="disulfide bond" evidence="7">
    <location>
        <begin position="408"/>
        <end position="418"/>
    </location>
</feature>
<feature type="disulfide bond" evidence="7">
    <location>
        <begin position="426"/>
        <end position="435"/>
    </location>
</feature>
<evidence type="ECO:0000259" key="11">
    <source>
        <dbReference type="PROSITE" id="PS50814"/>
    </source>
</evidence>
<name>A0A1I8M979_MUSDO</name>
<dbReference type="Pfam" id="PF02019">
    <property type="entry name" value="WIF"/>
    <property type="match status" value="1"/>
</dbReference>
<gene>
    <name evidence="12" type="primary">101898231</name>
    <name evidence="14" type="synonym">LOC101898231</name>
</gene>
<reference evidence="14" key="2">
    <citation type="submission" date="2025-04" db="UniProtKB">
        <authorList>
            <consortium name="RefSeq"/>
        </authorList>
    </citation>
    <scope>IDENTIFICATION</scope>
    <source>
        <strain evidence="14">Aabys</strain>
    </source>
</reference>
<dbReference type="GO" id="GO:0005576">
    <property type="term" value="C:extracellular region"/>
    <property type="evidence" value="ECO:0007669"/>
    <property type="project" value="UniProtKB-SubCell"/>
</dbReference>
<evidence type="ECO:0000256" key="6">
    <source>
        <dbReference type="ARBA" id="ARBA00023180"/>
    </source>
</evidence>
<dbReference type="VEuPathDB" id="VectorBase:MDOA002536"/>
<dbReference type="GO" id="GO:0009986">
    <property type="term" value="C:cell surface"/>
    <property type="evidence" value="ECO:0007669"/>
    <property type="project" value="TreeGrafter"/>
</dbReference>
<dbReference type="Proteomes" id="UP001652621">
    <property type="component" value="Unplaced"/>
</dbReference>
<evidence type="ECO:0000313" key="12">
    <source>
        <dbReference type="EnsemblMetazoa" id="MDOA002536-PA"/>
    </source>
</evidence>
<dbReference type="PROSITE" id="PS50814">
    <property type="entry name" value="WIF"/>
    <property type="match status" value="1"/>
</dbReference>
<evidence type="ECO:0000256" key="7">
    <source>
        <dbReference type="PROSITE-ProRule" id="PRU00076"/>
    </source>
</evidence>
<dbReference type="PANTHER" id="PTHR14949">
    <property type="entry name" value="EGF-LIKE-DOMAIN, MULTIPLE 7, 8"/>
    <property type="match status" value="1"/>
</dbReference>
<feature type="disulfide bond" evidence="7">
    <location>
        <begin position="330"/>
        <end position="339"/>
    </location>
</feature>
<evidence type="ECO:0000313" key="14">
    <source>
        <dbReference type="RefSeq" id="XP_005192248.2"/>
    </source>
</evidence>
<dbReference type="PROSITE" id="PS00022">
    <property type="entry name" value="EGF_1"/>
    <property type="match status" value="3"/>
</dbReference>
<dbReference type="EnsemblMetazoa" id="MDOA002536-RA">
    <property type="protein sequence ID" value="MDOA002536-PA"/>
    <property type="gene ID" value="MDOA002536"/>
</dbReference>
<proteinExistence type="predicted"/>
<dbReference type="PROSITE" id="PS50026">
    <property type="entry name" value="EGF_3"/>
    <property type="match status" value="3"/>
</dbReference>
<evidence type="ECO:0000256" key="2">
    <source>
        <dbReference type="ARBA" id="ARBA00022473"/>
    </source>
</evidence>
<dbReference type="SMART" id="SM00181">
    <property type="entry name" value="EGF"/>
    <property type="match status" value="5"/>
</dbReference>
<keyword evidence="3" id="KW-0964">Secreted</keyword>
<accession>A0A1I8M979</accession>
<dbReference type="PROSITE" id="PS01186">
    <property type="entry name" value="EGF_2"/>
    <property type="match status" value="2"/>
</dbReference>
<dbReference type="AlphaFoldDB" id="A0A1I8M979"/>
<feature type="transmembrane region" description="Helical" evidence="9">
    <location>
        <begin position="20"/>
        <end position="38"/>
    </location>
</feature>
<keyword evidence="9" id="KW-0812">Transmembrane</keyword>
<dbReference type="OrthoDB" id="10266706at2759"/>
<dbReference type="InterPro" id="IPR050969">
    <property type="entry name" value="Dev_Signal_Modulators"/>
</dbReference>
<keyword evidence="2" id="KW-0217">Developmental protein</keyword>
<feature type="domain" description="EGF-like" evidence="10">
    <location>
        <begin position="405"/>
        <end position="436"/>
    </location>
</feature>
<evidence type="ECO:0000256" key="3">
    <source>
        <dbReference type="ARBA" id="ARBA00022525"/>
    </source>
</evidence>
<comment type="subcellular location">
    <subcellularLocation>
        <location evidence="1">Secreted</location>
    </subcellularLocation>
</comment>
<dbReference type="SMART" id="SM00469">
    <property type="entry name" value="WIF"/>
    <property type="match status" value="1"/>
</dbReference>
<keyword evidence="5 7" id="KW-1015">Disulfide bond</keyword>
<keyword evidence="4" id="KW-0732">Signal</keyword>
<evidence type="ECO:0000256" key="9">
    <source>
        <dbReference type="SAM" id="Phobius"/>
    </source>
</evidence>
<dbReference type="InterPro" id="IPR003306">
    <property type="entry name" value="WIF"/>
</dbReference>
<evidence type="ECO:0000259" key="10">
    <source>
        <dbReference type="PROSITE" id="PS50026"/>
    </source>
</evidence>
<evidence type="ECO:0000256" key="8">
    <source>
        <dbReference type="SAM" id="MobiDB-lite"/>
    </source>
</evidence>
<evidence type="ECO:0000313" key="13">
    <source>
        <dbReference type="Proteomes" id="UP001652621"/>
    </source>
</evidence>
<sequence length="478" mass="53852">MMMAMKRSNENKQNNDFGTMSMWFVYLMLIILMHSMWIDGVEARQQHDDKINEAGHHRRRGGVGGGGGGGGSVKRIDSGSAYEVYPHKNHHHRNRDNVSHRNAFPPNAMGGEGAVGGNGSGNGHGNKRRDRPNDNPNGHQRKHRHRKRNRSNNSKENLSLWINEEQLKMLTALFFPQGYVQGRVYAIHNGHVMNDIRDGRIYEYLIIPPEVNHVNFTWKSGQTKYFYHFDLLESMDESILKAPTVSIKTKGRIPKEEKNFSVFLPCSGNNSGTAMFNVGLTIQNGNNVTLPGTPIRLHFKKECAHRGPDPECHLKCGEHGFCNHRNICQCHSGYIGQYCEKAFCFPQCMNGGNCTAPSVCTCPDGYQGTQCEGGICSQKCLNGGKCVQKDKCDCRRGYYGLRCEFSKCEISCMHGGRCIGTNLCRCAEGLSGNHCEIGRRQRTNCKRKCKHGECMPNKTCKCKEGYYGRYCNQRVKKH</sequence>
<dbReference type="VEuPathDB" id="VectorBase:MDOMA2_007195"/>